<dbReference type="InterPro" id="IPR011010">
    <property type="entry name" value="DNA_brk_join_enz"/>
</dbReference>
<dbReference type="GO" id="GO:0006310">
    <property type="term" value="P:DNA recombination"/>
    <property type="evidence" value="ECO:0007669"/>
    <property type="project" value="UniProtKB-KW"/>
</dbReference>
<keyword evidence="1" id="KW-0238">DNA-binding</keyword>
<proteinExistence type="predicted"/>
<dbReference type="InterPro" id="IPR013762">
    <property type="entry name" value="Integrase-like_cat_sf"/>
</dbReference>
<protein>
    <submittedName>
        <fullName evidence="5">Uncharacterized protein LOC117353902 isoform X1</fullName>
    </submittedName>
</protein>
<organism evidence="4 5">
    <name type="scientific">Geotrypetes seraphini</name>
    <name type="common">Gaboon caecilian</name>
    <name type="synonym">Caecilia seraphini</name>
    <dbReference type="NCBI Taxonomy" id="260995"/>
    <lineage>
        <taxon>Eukaryota</taxon>
        <taxon>Metazoa</taxon>
        <taxon>Chordata</taxon>
        <taxon>Craniata</taxon>
        <taxon>Vertebrata</taxon>
        <taxon>Euteleostomi</taxon>
        <taxon>Amphibia</taxon>
        <taxon>Gymnophiona</taxon>
        <taxon>Geotrypetes</taxon>
    </lineage>
</organism>
<evidence type="ECO:0000256" key="2">
    <source>
        <dbReference type="ARBA" id="ARBA00023172"/>
    </source>
</evidence>
<dbReference type="InterPro" id="IPR052925">
    <property type="entry name" value="Phage_Integrase-like_Recomb"/>
</dbReference>
<dbReference type="OrthoDB" id="9863428at2759"/>
<accession>A0A6P8PB02</accession>
<sequence length="684" mass="70531">MESGSGAGAGAVELSFAAGSSFDEEEEPVSTVPTRERSLPPRRSREIARESIALGAGGGPLEIARSGGRARKVVRSGGSVGGRVVAESGRASLTAGEVDSMAGPEPRADLVSQPDVLHTATVESDFSLPQAGDHLLSGGAVAGPTERAVQFRVQASAGTVGAGGLGDPVGGLSVGVSAPAQSIGLPSVHSSFWPPWASGSWGAGWSPVPWPMGGAGVFDPASAWGRGMGRGGGPADWWALGGVGGAGGPFGVPPSGAVQLSGPCFGLSSQVFAGSSVGREAAATSFQEQVQRSGGVQTEEPGRRGLGRVVAADGAAGGGISAMSGQRGPYMVAAADGAAGGSSGPIIAGGAQDMVSSVGARRAASGVADARSFMEPGREGLWDLLRQSVAPTTWTRYNAGFRRLFAFLSSRDWSPGHVSETLLAEFVLDSHRAGFSRGVVAGHLAGFTFFSRALGWRCPSSGFLVRRLLTAMARIAPRQPDARQPISHDLLTRLIVELPAVARSRYEVLLFTAAFSLAFFGAFRVGELLVHPADTVGARGLLLRHVQCGDSTVSLYLARSKTDQLGRGRTVVLNKINGVTCPVTALCAYMAVRPPLGLALLLHVDGGPLTRYQFLAVLRLVLRRCGEDPAHFGTHSFRIGAATCAFLAGVPGEGIRRLGRWSSDCYRSYIRPHGIARGLDQGGI</sequence>
<dbReference type="Proteomes" id="UP000515159">
    <property type="component" value="Chromosome 2"/>
</dbReference>
<dbReference type="PANTHER" id="PTHR34605:SF3">
    <property type="entry name" value="P CELL-TYPE AGGLUTINATION PROTEIN MAP4-LIKE-RELATED"/>
    <property type="match status" value="1"/>
</dbReference>
<dbReference type="InParanoid" id="A0A6P8PB02"/>
<dbReference type="RefSeq" id="XP_033786302.1">
    <property type="nucleotide sequence ID" value="XM_033930411.1"/>
</dbReference>
<evidence type="ECO:0000256" key="3">
    <source>
        <dbReference type="SAM" id="MobiDB-lite"/>
    </source>
</evidence>
<evidence type="ECO:0000313" key="5">
    <source>
        <dbReference type="RefSeq" id="XP_033786302.1"/>
    </source>
</evidence>
<keyword evidence="2" id="KW-0233">DNA recombination</keyword>
<dbReference type="Gene3D" id="1.10.150.130">
    <property type="match status" value="1"/>
</dbReference>
<gene>
    <name evidence="5" type="primary">LOC117353902</name>
</gene>
<reference evidence="5" key="1">
    <citation type="submission" date="2025-08" db="UniProtKB">
        <authorList>
            <consortium name="RefSeq"/>
        </authorList>
    </citation>
    <scope>IDENTIFICATION</scope>
</reference>
<dbReference type="GO" id="GO:0003677">
    <property type="term" value="F:DNA binding"/>
    <property type="evidence" value="ECO:0007669"/>
    <property type="project" value="UniProtKB-KW"/>
</dbReference>
<name>A0A6P8PB02_GEOSA</name>
<feature type="compositionally biased region" description="Basic and acidic residues" evidence="3">
    <location>
        <begin position="34"/>
        <end position="45"/>
    </location>
</feature>
<dbReference type="PANTHER" id="PTHR34605">
    <property type="entry name" value="PHAGE_INTEGRASE DOMAIN-CONTAINING PROTEIN"/>
    <property type="match status" value="1"/>
</dbReference>
<evidence type="ECO:0000313" key="4">
    <source>
        <dbReference type="Proteomes" id="UP000515159"/>
    </source>
</evidence>
<keyword evidence="4" id="KW-1185">Reference proteome</keyword>
<feature type="region of interest" description="Disordered" evidence="3">
    <location>
        <begin position="1"/>
        <end position="45"/>
    </location>
</feature>
<evidence type="ECO:0000256" key="1">
    <source>
        <dbReference type="ARBA" id="ARBA00023125"/>
    </source>
</evidence>
<dbReference type="SUPFAM" id="SSF56349">
    <property type="entry name" value="DNA breaking-rejoining enzymes"/>
    <property type="match status" value="1"/>
</dbReference>
<dbReference type="GO" id="GO:0015074">
    <property type="term" value="P:DNA integration"/>
    <property type="evidence" value="ECO:0007669"/>
    <property type="project" value="InterPro"/>
</dbReference>
<dbReference type="SUPFAM" id="SSF47823">
    <property type="entry name" value="lambda integrase-like, N-terminal domain"/>
    <property type="match status" value="1"/>
</dbReference>
<dbReference type="InterPro" id="IPR010998">
    <property type="entry name" value="Integrase_recombinase_N"/>
</dbReference>
<dbReference type="AlphaFoldDB" id="A0A6P8PB02"/>
<dbReference type="KEGG" id="gsh:117353902"/>
<dbReference type="Gene3D" id="1.10.443.10">
    <property type="entry name" value="Intergrase catalytic core"/>
    <property type="match status" value="1"/>
</dbReference>
<dbReference type="GeneID" id="117353902"/>